<sequence length="509" mass="56944">MERPETEILVHIAAPARAADDVRYRALARAYLDFEPAVFTEILPKPRTDFEDDTQPNRGELVGFGIDQPQPSSQLARGIESPILSFRSAEHNFNSPRLRVTSVLEHDITETRTSWQAPPSEVPDSMPDNNVEYGNFHTPSRVLDFFTSSVESQQLESSPLARRRSQRLATATQSGSQLQSQPRRSLRRRYFPAKPPESSSPQRSSVPQPSLPQLTARPSSPQPSPYQGQTGGPSQNQLRTVPPSSLNKELHLPSPSDAANKVIPRSPDICVQKRPPTQTSQPSTGEIIEETVLYSSFPSQASVPPSSEPPQLNRADSEPVTKRRRTAVDPEPGQALARSKSDIGPQRPLPNPQFRSNHPSQYYANKLTILSPPPPTAQHELEPSDVISEVLSKLAIELDLPTRFQLAKKTREPRPFERGYWHVDTTSWPSDLKKSAWTFLTDYIEKGIAGWGTSCSRNKEYSWIKFRCWGCVVGHMYLVIYVASRRQVKYTGMKWVGGDGEVVVVMPAR</sequence>
<gene>
    <name evidence="2" type="ORF">B0T21DRAFT_365676</name>
</gene>
<accession>A0AA40EH54</accession>
<feature type="compositionally biased region" description="Polar residues" evidence="1">
    <location>
        <begin position="275"/>
        <end position="284"/>
    </location>
</feature>
<feature type="compositionally biased region" description="Low complexity" evidence="1">
    <location>
        <begin position="225"/>
        <end position="235"/>
    </location>
</feature>
<dbReference type="EMBL" id="JAUKTV010000005">
    <property type="protein sequence ID" value="KAK0737616.1"/>
    <property type="molecule type" value="Genomic_DNA"/>
</dbReference>
<dbReference type="Proteomes" id="UP001172159">
    <property type="component" value="Unassembled WGS sequence"/>
</dbReference>
<keyword evidence="3" id="KW-1185">Reference proteome</keyword>
<evidence type="ECO:0000256" key="1">
    <source>
        <dbReference type="SAM" id="MobiDB-lite"/>
    </source>
</evidence>
<name>A0AA40EH54_9PEZI</name>
<feature type="compositionally biased region" description="Polar residues" evidence="1">
    <location>
        <begin position="236"/>
        <end position="247"/>
    </location>
</feature>
<feature type="region of interest" description="Disordered" evidence="1">
    <location>
        <begin position="154"/>
        <end position="285"/>
    </location>
</feature>
<dbReference type="AlphaFoldDB" id="A0AA40EH54"/>
<protein>
    <submittedName>
        <fullName evidence="2">Uncharacterized protein</fullName>
    </submittedName>
</protein>
<evidence type="ECO:0000313" key="2">
    <source>
        <dbReference type="EMBL" id="KAK0737616.1"/>
    </source>
</evidence>
<organism evidence="2 3">
    <name type="scientific">Apiosordaria backusii</name>
    <dbReference type="NCBI Taxonomy" id="314023"/>
    <lineage>
        <taxon>Eukaryota</taxon>
        <taxon>Fungi</taxon>
        <taxon>Dikarya</taxon>
        <taxon>Ascomycota</taxon>
        <taxon>Pezizomycotina</taxon>
        <taxon>Sordariomycetes</taxon>
        <taxon>Sordariomycetidae</taxon>
        <taxon>Sordariales</taxon>
        <taxon>Lasiosphaeriaceae</taxon>
        <taxon>Apiosordaria</taxon>
    </lineage>
</organism>
<reference evidence="2" key="1">
    <citation type="submission" date="2023-06" db="EMBL/GenBank/DDBJ databases">
        <title>Genome-scale phylogeny and comparative genomics of the fungal order Sordariales.</title>
        <authorList>
            <consortium name="Lawrence Berkeley National Laboratory"/>
            <person name="Hensen N."/>
            <person name="Bonometti L."/>
            <person name="Westerberg I."/>
            <person name="Brannstrom I.O."/>
            <person name="Guillou S."/>
            <person name="Cros-Aarteil S."/>
            <person name="Calhoun S."/>
            <person name="Haridas S."/>
            <person name="Kuo A."/>
            <person name="Mondo S."/>
            <person name="Pangilinan J."/>
            <person name="Riley R."/>
            <person name="Labutti K."/>
            <person name="Andreopoulos B."/>
            <person name="Lipzen A."/>
            <person name="Chen C."/>
            <person name="Yanf M."/>
            <person name="Daum C."/>
            <person name="Ng V."/>
            <person name="Clum A."/>
            <person name="Steindorff A."/>
            <person name="Ohm R."/>
            <person name="Martin F."/>
            <person name="Silar P."/>
            <person name="Natvig D."/>
            <person name="Lalanne C."/>
            <person name="Gautier V."/>
            <person name="Ament-Velasquez S.L."/>
            <person name="Kruys A."/>
            <person name="Hutchinson M.I."/>
            <person name="Powell A.J."/>
            <person name="Barry K."/>
            <person name="Miller A.N."/>
            <person name="Grigoriev I.V."/>
            <person name="Debuchy R."/>
            <person name="Gladieux P."/>
            <person name="Thoren M.H."/>
            <person name="Johannesson H."/>
        </authorList>
    </citation>
    <scope>NUCLEOTIDE SEQUENCE</scope>
    <source>
        <strain evidence="2">CBS 540.89</strain>
    </source>
</reference>
<feature type="compositionally biased region" description="Low complexity" evidence="1">
    <location>
        <begin position="173"/>
        <end position="183"/>
    </location>
</feature>
<comment type="caution">
    <text evidence="2">The sequence shown here is derived from an EMBL/GenBank/DDBJ whole genome shotgun (WGS) entry which is preliminary data.</text>
</comment>
<evidence type="ECO:0000313" key="3">
    <source>
        <dbReference type="Proteomes" id="UP001172159"/>
    </source>
</evidence>
<proteinExistence type="predicted"/>
<feature type="region of interest" description="Disordered" evidence="1">
    <location>
        <begin position="110"/>
        <end position="135"/>
    </location>
</feature>
<feature type="region of interest" description="Disordered" evidence="1">
    <location>
        <begin position="297"/>
        <end position="358"/>
    </location>
</feature>
<feature type="compositionally biased region" description="Low complexity" evidence="1">
    <location>
        <begin position="196"/>
        <end position="213"/>
    </location>
</feature>